<evidence type="ECO:0000313" key="2">
    <source>
        <dbReference type="Proteomes" id="UP001595859"/>
    </source>
</evidence>
<comment type="caution">
    <text evidence="1">The sequence shown here is derived from an EMBL/GenBank/DDBJ whole genome shotgun (WGS) entry which is preliminary data.</text>
</comment>
<protein>
    <submittedName>
        <fullName evidence="1">Uncharacterized protein</fullName>
    </submittedName>
</protein>
<dbReference type="EMBL" id="JBHSIS010000027">
    <property type="protein sequence ID" value="MFC4859175.1"/>
    <property type="molecule type" value="Genomic_DNA"/>
</dbReference>
<accession>A0ABV9SBP4</accession>
<sequence>MSDNEILVVREAYDRAHASDGESRFGAYLRQHARYFDDDRGLTTDPVEFASAAFAIARTPIMGPPYVGTHPRVVHLDQVWDFNDRCGVSLGFALPTADCIVDLLPFDVAGWQREGGLGPFYAPERLDRISGYTQLVVRIPLPAELLPAPAYTWMSEPDVHVAKRAVRTICNHTNSLLVRLASHLDSARDM</sequence>
<proteinExistence type="predicted"/>
<reference evidence="2" key="1">
    <citation type="journal article" date="2019" name="Int. J. Syst. Evol. Microbiol.">
        <title>The Global Catalogue of Microorganisms (GCM) 10K type strain sequencing project: providing services to taxonomists for standard genome sequencing and annotation.</title>
        <authorList>
            <consortium name="The Broad Institute Genomics Platform"/>
            <consortium name="The Broad Institute Genome Sequencing Center for Infectious Disease"/>
            <person name="Wu L."/>
            <person name="Ma J."/>
        </authorList>
    </citation>
    <scope>NUCLEOTIDE SEQUENCE [LARGE SCALE GENOMIC DNA]</scope>
    <source>
        <strain evidence="2">ZS-22-S1</strain>
    </source>
</reference>
<evidence type="ECO:0000313" key="1">
    <source>
        <dbReference type="EMBL" id="MFC4859175.1"/>
    </source>
</evidence>
<dbReference type="RefSeq" id="WP_378062085.1">
    <property type="nucleotide sequence ID" value="NZ_JBHSIS010000027.1"/>
</dbReference>
<name>A0ABV9SBP4_9PSEU</name>
<gene>
    <name evidence="1" type="ORF">ACFPCV_37245</name>
</gene>
<organism evidence="1 2">
    <name type="scientific">Actinophytocola glycyrrhizae</name>
    <dbReference type="NCBI Taxonomy" id="2044873"/>
    <lineage>
        <taxon>Bacteria</taxon>
        <taxon>Bacillati</taxon>
        <taxon>Actinomycetota</taxon>
        <taxon>Actinomycetes</taxon>
        <taxon>Pseudonocardiales</taxon>
        <taxon>Pseudonocardiaceae</taxon>
    </lineage>
</organism>
<dbReference type="Proteomes" id="UP001595859">
    <property type="component" value="Unassembled WGS sequence"/>
</dbReference>
<keyword evidence="2" id="KW-1185">Reference proteome</keyword>